<dbReference type="STRING" id="389348.PNK_2282"/>
<dbReference type="SUPFAM" id="SSF53300">
    <property type="entry name" value="vWA-like"/>
    <property type="match status" value="1"/>
</dbReference>
<dbReference type="KEGG" id="pnl:PNK_2282"/>
<evidence type="ECO:0000259" key="2">
    <source>
        <dbReference type="PROSITE" id="PS50234"/>
    </source>
</evidence>
<dbReference type="InParanoid" id="A0A0U5JDC2"/>
<dbReference type="InterPro" id="IPR036465">
    <property type="entry name" value="vWFA_dom_sf"/>
</dbReference>
<keyword evidence="4" id="KW-1185">Reference proteome</keyword>
<keyword evidence="1" id="KW-0472">Membrane</keyword>
<dbReference type="Pfam" id="PF13519">
    <property type="entry name" value="VWA_2"/>
    <property type="match status" value="1"/>
</dbReference>
<proteinExistence type="predicted"/>
<feature type="transmembrane region" description="Helical" evidence="1">
    <location>
        <begin position="57"/>
        <end position="78"/>
    </location>
</feature>
<dbReference type="EMBL" id="LN879502">
    <property type="protein sequence ID" value="CUI17880.1"/>
    <property type="molecule type" value="Genomic_DNA"/>
</dbReference>
<keyword evidence="1" id="KW-0812">Transmembrane</keyword>
<dbReference type="Gene3D" id="3.40.50.410">
    <property type="entry name" value="von Willebrand factor, type A domain"/>
    <property type="match status" value="1"/>
</dbReference>
<dbReference type="RefSeq" id="WP_059062117.1">
    <property type="nucleotide sequence ID" value="NZ_LN879502.1"/>
</dbReference>
<dbReference type="InterPro" id="IPR002035">
    <property type="entry name" value="VWF_A"/>
</dbReference>
<gene>
    <name evidence="3" type="ORF">PNK_2282</name>
</gene>
<dbReference type="AlphaFoldDB" id="A0A0U5JDC2"/>
<evidence type="ECO:0000313" key="4">
    <source>
        <dbReference type="Proteomes" id="UP000069902"/>
    </source>
</evidence>
<keyword evidence="1" id="KW-1133">Transmembrane helix</keyword>
<dbReference type="PATRIC" id="fig|389348.3.peg.2563"/>
<feature type="transmembrane region" description="Helical" evidence="1">
    <location>
        <begin position="12"/>
        <end position="33"/>
    </location>
</feature>
<dbReference type="Proteomes" id="UP000069902">
    <property type="component" value="Chromosome cPNK"/>
</dbReference>
<protein>
    <submittedName>
        <fullName evidence="3">Putative membrane protein</fullName>
    </submittedName>
</protein>
<reference evidence="4" key="1">
    <citation type="submission" date="2015-09" db="EMBL/GenBank/DDBJ databases">
        <authorList>
            <person name="Bertelli C."/>
        </authorList>
    </citation>
    <scope>NUCLEOTIDE SEQUENCE [LARGE SCALE GENOMIC DNA]</scope>
    <source>
        <strain evidence="4">KNic</strain>
    </source>
</reference>
<evidence type="ECO:0000256" key="1">
    <source>
        <dbReference type="SAM" id="Phobius"/>
    </source>
</evidence>
<dbReference type="SMART" id="SM00327">
    <property type="entry name" value="VWA"/>
    <property type="match status" value="1"/>
</dbReference>
<evidence type="ECO:0000313" key="3">
    <source>
        <dbReference type="EMBL" id="CUI17880.1"/>
    </source>
</evidence>
<name>A0A0U5JDC2_9BACT</name>
<feature type="domain" description="VWFA" evidence="2">
    <location>
        <begin position="109"/>
        <end position="316"/>
    </location>
</feature>
<dbReference type="PROSITE" id="PS50234">
    <property type="entry name" value="VWFA"/>
    <property type="match status" value="1"/>
</dbReference>
<accession>A0A0U5JDC2</accession>
<sequence>MSLGDIIFGFPQAAYLLILLVPALALQLSLFFYRRRQLASFASESILPQLLVPRSHLFAIFKTAASILILLLICLSLMDPKGNLHYLPTSKPTAEPQPLNFAKRYRPHEVIFLIDTSASMSVTDTPQRQTRLDQAKDIMDGVVANLSGQTVSLYAFTSVLTPLVPQTNDYLFTRLMIKGLTINQGDIGGTNFAKSLTQLKEKIFANPEQKLYTLILLSDGGDQEVDSAQGIAKEKAIANILSILPNPNDSHFRLYAVGVGSEQPSVVPHVTNEGKPVYSKLEPLLLEQLAKRNNGIYYSAHSWTAWSLAQELKKQIIDMTLAQQTEPVESLERKVSTAKREDMLFDLYYQIPLGLAMVLLLTYLILPDVRRS</sequence>
<organism evidence="3 4">
    <name type="scientific">Candidatus Protochlamydia naegleriophila</name>
    <dbReference type="NCBI Taxonomy" id="389348"/>
    <lineage>
        <taxon>Bacteria</taxon>
        <taxon>Pseudomonadati</taxon>
        <taxon>Chlamydiota</taxon>
        <taxon>Chlamydiia</taxon>
        <taxon>Parachlamydiales</taxon>
        <taxon>Parachlamydiaceae</taxon>
        <taxon>Candidatus Protochlamydia</taxon>
    </lineage>
</organism>
<feature type="transmembrane region" description="Helical" evidence="1">
    <location>
        <begin position="347"/>
        <end position="366"/>
    </location>
</feature>